<evidence type="ECO:0000313" key="4">
    <source>
        <dbReference type="EMBL" id="KAF5948340.1"/>
    </source>
</evidence>
<dbReference type="PANTHER" id="PTHR35128">
    <property type="entry name" value="SECRETION-REGULATING GUANINE NUCLEOTIDE EXCHANGE FACTOR"/>
    <property type="match status" value="1"/>
</dbReference>
<reference evidence="5" key="1">
    <citation type="journal article" date="2020" name="Nat. Commun.">
        <title>Genome assembly of wild tea tree DASZ reveals pedigree and selection history of tea varieties.</title>
        <authorList>
            <person name="Zhang W."/>
            <person name="Zhang Y."/>
            <person name="Qiu H."/>
            <person name="Guo Y."/>
            <person name="Wan H."/>
            <person name="Zhang X."/>
            <person name="Scossa F."/>
            <person name="Alseekh S."/>
            <person name="Zhang Q."/>
            <person name="Wang P."/>
            <person name="Xu L."/>
            <person name="Schmidt M.H."/>
            <person name="Jia X."/>
            <person name="Li D."/>
            <person name="Zhu A."/>
            <person name="Guo F."/>
            <person name="Chen W."/>
            <person name="Ni D."/>
            <person name="Usadel B."/>
            <person name="Fernie A.R."/>
            <person name="Wen W."/>
        </authorList>
    </citation>
    <scope>NUCLEOTIDE SEQUENCE [LARGE SCALE GENOMIC DNA]</scope>
    <source>
        <strain evidence="5">cv. G240</strain>
    </source>
</reference>
<organism evidence="4 5">
    <name type="scientific">Camellia sinensis</name>
    <name type="common">Tea plant</name>
    <name type="synonym">Thea sinensis</name>
    <dbReference type="NCBI Taxonomy" id="4442"/>
    <lineage>
        <taxon>Eukaryota</taxon>
        <taxon>Viridiplantae</taxon>
        <taxon>Streptophyta</taxon>
        <taxon>Embryophyta</taxon>
        <taxon>Tracheophyta</taxon>
        <taxon>Spermatophyta</taxon>
        <taxon>Magnoliopsida</taxon>
        <taxon>eudicotyledons</taxon>
        <taxon>Gunneridae</taxon>
        <taxon>Pentapetalae</taxon>
        <taxon>asterids</taxon>
        <taxon>Ericales</taxon>
        <taxon>Theaceae</taxon>
        <taxon>Camellia</taxon>
    </lineage>
</organism>
<protein>
    <recommendedName>
        <fullName evidence="3">Retrotransposon gag domain-containing protein</fullName>
    </recommendedName>
</protein>
<dbReference type="PANTHER" id="PTHR35128:SF1">
    <property type="entry name" value="SECRETION-REGULATING GUANINE NUCLEOTIDE EXCHANGE FACTOR"/>
    <property type="match status" value="1"/>
</dbReference>
<keyword evidence="2" id="KW-0812">Transmembrane</keyword>
<keyword evidence="2" id="KW-1133">Transmembrane helix</keyword>
<name>A0A7J7H5U1_CAMSI</name>
<dbReference type="InterPro" id="IPR005162">
    <property type="entry name" value="Retrotrans_gag_dom"/>
</dbReference>
<dbReference type="InterPro" id="IPR029058">
    <property type="entry name" value="AB_hydrolase_fold"/>
</dbReference>
<evidence type="ECO:0000259" key="3">
    <source>
        <dbReference type="Pfam" id="PF03732"/>
    </source>
</evidence>
<sequence length="599" mass="68059">MNGIRGFRVPVLFTVLILFLVALILLFRNDGEKPNSSVGLVKQKWNSFESLVQFNPNVEFRNGTDVIWQIPDSPKAVLFLAHGCSGRAVNFWDKSPKCPNCIGLPEERLIVLHALARKFAVLTISSAGTCWSVEEERMIVKGIIEWWVEKYKLEKLPLVALGASSGGYFVSMLATDMRFSSITIMIAEGLFHQMDITKDYPPTLFVHMPKDEARKQQIDANLRFLKEEGIDVAEVKCMEFPLSPNFLADRIPGLDKTISMKLFDLFRDKGFIDKNGYMRADGRAMRLKAALRESKIILPDMHLVHHIQEELNLAFAYHEMTSLQSEEIFDWSSDAGASTFTLERGLNLQNFWKCAFDARAALFTLEPYLYWALAHPIWDIIFRCKDVDWILGFLGVLLERRLITAISNWNSSNASGLSLSGNEIRRGSGGRRGRPRRQEMPIPDEIPAQQEGVGQANVAEPVGQQAMGALAREMARALREVMGILRAENQAQAHVAEARPSFLMREFFRSNLDEFVGDCKEPLKADEWLEQMTKTFEMLGIEDGALKVTLALKGDVGQWWKFVRGRIVGTWEAFVDVFQEKFLPPAVREKLRDQFCQLK</sequence>
<evidence type="ECO:0000256" key="1">
    <source>
        <dbReference type="SAM" id="MobiDB-lite"/>
    </source>
</evidence>
<dbReference type="AlphaFoldDB" id="A0A7J7H5U1"/>
<dbReference type="SUPFAM" id="SSF53474">
    <property type="entry name" value="alpha/beta-Hydrolases"/>
    <property type="match status" value="1"/>
</dbReference>
<gene>
    <name evidence="4" type="ORF">HYC85_014297</name>
</gene>
<reference evidence="4 5" key="2">
    <citation type="submission" date="2020-07" db="EMBL/GenBank/DDBJ databases">
        <title>Genome assembly of wild tea tree DASZ reveals pedigree and selection history of tea varieties.</title>
        <authorList>
            <person name="Zhang W."/>
        </authorList>
    </citation>
    <scope>NUCLEOTIDE SEQUENCE [LARGE SCALE GENOMIC DNA]</scope>
    <source>
        <strain evidence="5">cv. G240</strain>
        <tissue evidence="4">Leaf</tissue>
    </source>
</reference>
<evidence type="ECO:0000256" key="2">
    <source>
        <dbReference type="SAM" id="Phobius"/>
    </source>
</evidence>
<dbReference type="EMBL" id="JACBKZ010000006">
    <property type="protein sequence ID" value="KAF5948340.1"/>
    <property type="molecule type" value="Genomic_DNA"/>
</dbReference>
<keyword evidence="2" id="KW-0472">Membrane</keyword>
<accession>A0A7J7H5U1</accession>
<feature type="domain" description="Retrotransposon gag" evidence="3">
    <location>
        <begin position="549"/>
        <end position="599"/>
    </location>
</feature>
<dbReference type="Pfam" id="PF03732">
    <property type="entry name" value="Retrotrans_gag"/>
    <property type="match status" value="1"/>
</dbReference>
<dbReference type="Gene3D" id="3.40.50.1820">
    <property type="entry name" value="alpha/beta hydrolase"/>
    <property type="match status" value="1"/>
</dbReference>
<evidence type="ECO:0000313" key="5">
    <source>
        <dbReference type="Proteomes" id="UP000593564"/>
    </source>
</evidence>
<feature type="transmembrane region" description="Helical" evidence="2">
    <location>
        <begin position="7"/>
        <end position="27"/>
    </location>
</feature>
<proteinExistence type="predicted"/>
<feature type="region of interest" description="Disordered" evidence="1">
    <location>
        <begin position="421"/>
        <end position="454"/>
    </location>
</feature>
<dbReference type="Proteomes" id="UP000593564">
    <property type="component" value="Unassembled WGS sequence"/>
</dbReference>
<keyword evidence="5" id="KW-1185">Reference proteome</keyword>
<comment type="caution">
    <text evidence="4">The sequence shown here is derived from an EMBL/GenBank/DDBJ whole genome shotgun (WGS) entry which is preliminary data.</text>
</comment>